<organism evidence="1 2">
    <name type="scientific">Rotaria magnacalcarata</name>
    <dbReference type="NCBI Taxonomy" id="392030"/>
    <lineage>
        <taxon>Eukaryota</taxon>
        <taxon>Metazoa</taxon>
        <taxon>Spiralia</taxon>
        <taxon>Gnathifera</taxon>
        <taxon>Rotifera</taxon>
        <taxon>Eurotatoria</taxon>
        <taxon>Bdelloidea</taxon>
        <taxon>Philodinida</taxon>
        <taxon>Philodinidae</taxon>
        <taxon>Rotaria</taxon>
    </lineage>
</organism>
<protein>
    <submittedName>
        <fullName evidence="1">Uncharacterized protein</fullName>
    </submittedName>
</protein>
<gene>
    <name evidence="1" type="ORF">WKI299_LOCUS705</name>
</gene>
<sequence>MNRVLDFLFNVFGFSDNSRMALNKDYEVEISDDSEVTVSEEFPSFRDKPATNIKEKNVHQSQKDVEPSIEQIIHFQIAPLAKGKNVVRISHYSGVLTTSSFTFTRNGRSGTFYFEALEVTPKRTGNYTFTSNSTIDSYGYLYANNFNPLNITSNLLTHADDNGDETSDQFSLTYTLQADTSYTLVFTTFDPDLTGPFSIFTMGPSRISLRRLSILSTFSIATTFTTPAISGKYDALWFVAFHYTMIS</sequence>
<accession>A0A816L434</accession>
<name>A0A816L434_9BILA</name>
<comment type="caution">
    <text evidence="1">The sequence shown here is derived from an EMBL/GenBank/DDBJ whole genome shotgun (WGS) entry which is preliminary data.</text>
</comment>
<dbReference type="EMBL" id="CAJNRF010000045">
    <property type="protein sequence ID" value="CAF1932084.1"/>
    <property type="molecule type" value="Genomic_DNA"/>
</dbReference>
<proteinExistence type="predicted"/>
<evidence type="ECO:0000313" key="1">
    <source>
        <dbReference type="EMBL" id="CAF1932084.1"/>
    </source>
</evidence>
<evidence type="ECO:0000313" key="2">
    <source>
        <dbReference type="Proteomes" id="UP000663856"/>
    </source>
</evidence>
<reference evidence="1" key="1">
    <citation type="submission" date="2021-02" db="EMBL/GenBank/DDBJ databases">
        <authorList>
            <person name="Nowell W R."/>
        </authorList>
    </citation>
    <scope>NUCLEOTIDE SEQUENCE</scope>
</reference>
<dbReference type="Proteomes" id="UP000663856">
    <property type="component" value="Unassembled WGS sequence"/>
</dbReference>
<dbReference type="AlphaFoldDB" id="A0A816L434"/>